<dbReference type="HOGENOM" id="CLU_3437651_0_0_1"/>
<gene>
    <name evidence="1" type="ORF">CGLO_12834</name>
</gene>
<sequence>MQKILYVNGVR</sequence>
<reference evidence="2" key="1">
    <citation type="journal article" date="2013" name="Mol. Plant Microbe Interact.">
        <title>Global aspects of pacC regulation of pathogenicity genes in Colletotrichum gloeosporioides as revealed by transcriptome analysis.</title>
        <authorList>
            <person name="Alkan N."/>
            <person name="Meng X."/>
            <person name="Friedlander G."/>
            <person name="Reuveni E."/>
            <person name="Sukno S."/>
            <person name="Sherman A."/>
            <person name="Thon M."/>
            <person name="Fluhr R."/>
            <person name="Prusky D."/>
        </authorList>
    </citation>
    <scope>NUCLEOTIDE SEQUENCE [LARGE SCALE GENOMIC DNA]</scope>
    <source>
        <strain evidence="2">Cg-14</strain>
    </source>
</reference>
<proteinExistence type="predicted"/>
<comment type="caution">
    <text evidence="1">The sequence shown here is derived from an EMBL/GenBank/DDBJ whole genome shotgun (WGS) entry which is preliminary data.</text>
</comment>
<name>T0K7M6_COLGC</name>
<evidence type="ECO:0000313" key="2">
    <source>
        <dbReference type="Proteomes" id="UP000015530"/>
    </source>
</evidence>
<dbReference type="Proteomes" id="UP000015530">
    <property type="component" value="Unassembled WGS sequence"/>
</dbReference>
<dbReference type="EMBL" id="AMYD01002771">
    <property type="protein sequence ID" value="EQB47974.1"/>
    <property type="molecule type" value="Genomic_DNA"/>
</dbReference>
<organism evidence="1 2">
    <name type="scientific">Colletotrichum gloeosporioides (strain Cg-14)</name>
    <name type="common">Anthracnose fungus</name>
    <name type="synonym">Glomerella cingulata</name>
    <dbReference type="NCBI Taxonomy" id="1237896"/>
    <lineage>
        <taxon>Eukaryota</taxon>
        <taxon>Fungi</taxon>
        <taxon>Dikarya</taxon>
        <taxon>Ascomycota</taxon>
        <taxon>Pezizomycotina</taxon>
        <taxon>Sordariomycetes</taxon>
        <taxon>Hypocreomycetidae</taxon>
        <taxon>Glomerellales</taxon>
        <taxon>Glomerellaceae</taxon>
        <taxon>Colletotrichum</taxon>
        <taxon>Colletotrichum gloeosporioides species complex</taxon>
    </lineage>
</organism>
<accession>T0K7M6</accession>
<evidence type="ECO:0000313" key="1">
    <source>
        <dbReference type="EMBL" id="EQB47974.1"/>
    </source>
</evidence>
<protein>
    <submittedName>
        <fullName evidence="1">Uncharacterized protein</fullName>
    </submittedName>
</protein>